<feature type="compositionally biased region" description="Pro residues" evidence="1">
    <location>
        <begin position="133"/>
        <end position="143"/>
    </location>
</feature>
<feature type="compositionally biased region" description="Low complexity" evidence="1">
    <location>
        <begin position="113"/>
        <end position="127"/>
    </location>
</feature>
<sequence length="265" mass="27362">MKRAEAAPGALLHPARTEAEAVERRKARRTGPAVPCSVRRAAAAAGDASHPPAPCLAAHRALAAGAAAELPAGAWGGLGGAVFDGAAAAPLSPSARAASWPQLAPPARALTPLQQLQQQQQQQQQEAHAPHPHQQPPDPPRQPSPDDAPRPAAPDQRRPASAGASPCAPAKAVRFAPGPLPPSARDVGVDGHPAGEGRVAVPVRLLRHAPPQDLTRSNVLALEELLGPENAPSLGRLKRRVGMLPPGRPPRVHLTAARVQQRQAA</sequence>
<evidence type="ECO:0000313" key="3">
    <source>
        <dbReference type="Proteomes" id="UP000247498"/>
    </source>
</evidence>
<dbReference type="Proteomes" id="UP000247498">
    <property type="component" value="Unassembled WGS sequence"/>
</dbReference>
<keyword evidence="3" id="KW-1185">Reference proteome</keyword>
<gene>
    <name evidence="2" type="ORF">Rsub_04390</name>
</gene>
<dbReference type="OrthoDB" id="545899at2759"/>
<evidence type="ECO:0000256" key="1">
    <source>
        <dbReference type="SAM" id="MobiDB-lite"/>
    </source>
</evidence>
<feature type="region of interest" description="Disordered" evidence="1">
    <location>
        <begin position="230"/>
        <end position="265"/>
    </location>
</feature>
<reference evidence="2 3" key="1">
    <citation type="journal article" date="2018" name="Sci. Rep.">
        <title>Raphidocelis subcapitata (=Pseudokirchneriella subcapitata) provides an insight into genome evolution and environmental adaptations in the Sphaeropleales.</title>
        <authorList>
            <person name="Suzuki S."/>
            <person name="Yamaguchi H."/>
            <person name="Nakajima N."/>
            <person name="Kawachi M."/>
        </authorList>
    </citation>
    <scope>NUCLEOTIDE SEQUENCE [LARGE SCALE GENOMIC DNA]</scope>
    <source>
        <strain evidence="2 3">NIES-35</strain>
    </source>
</reference>
<protein>
    <submittedName>
        <fullName evidence="2">Uncharacterized protein</fullName>
    </submittedName>
</protein>
<dbReference type="EMBL" id="BDRX01000029">
    <property type="protein sequence ID" value="GBF92043.1"/>
    <property type="molecule type" value="Genomic_DNA"/>
</dbReference>
<evidence type="ECO:0000313" key="2">
    <source>
        <dbReference type="EMBL" id="GBF92043.1"/>
    </source>
</evidence>
<feature type="compositionally biased region" description="Basic and acidic residues" evidence="1">
    <location>
        <begin position="15"/>
        <end position="24"/>
    </location>
</feature>
<name>A0A2V0P2H4_9CHLO</name>
<feature type="compositionally biased region" description="Low complexity" evidence="1">
    <location>
        <begin position="159"/>
        <end position="172"/>
    </location>
</feature>
<dbReference type="InParanoid" id="A0A2V0P2H4"/>
<comment type="caution">
    <text evidence="2">The sequence shown here is derived from an EMBL/GenBank/DDBJ whole genome shotgun (WGS) entry which is preliminary data.</text>
</comment>
<proteinExistence type="predicted"/>
<organism evidence="2 3">
    <name type="scientific">Raphidocelis subcapitata</name>
    <dbReference type="NCBI Taxonomy" id="307507"/>
    <lineage>
        <taxon>Eukaryota</taxon>
        <taxon>Viridiplantae</taxon>
        <taxon>Chlorophyta</taxon>
        <taxon>core chlorophytes</taxon>
        <taxon>Chlorophyceae</taxon>
        <taxon>CS clade</taxon>
        <taxon>Sphaeropleales</taxon>
        <taxon>Selenastraceae</taxon>
        <taxon>Raphidocelis</taxon>
    </lineage>
</organism>
<feature type="region of interest" description="Disordered" evidence="1">
    <location>
        <begin position="113"/>
        <end position="195"/>
    </location>
</feature>
<feature type="region of interest" description="Disordered" evidence="1">
    <location>
        <begin position="1"/>
        <end position="33"/>
    </location>
</feature>
<accession>A0A2V0P2H4</accession>
<dbReference type="AlphaFoldDB" id="A0A2V0P2H4"/>